<evidence type="ECO:0000256" key="1">
    <source>
        <dbReference type="SAM" id="MobiDB-lite"/>
    </source>
</evidence>
<proteinExistence type="predicted"/>
<evidence type="ECO:0000313" key="2">
    <source>
        <dbReference type="EMBL" id="KFE66134.1"/>
    </source>
</evidence>
<name>A0A085WEM1_9BACT</name>
<dbReference type="Gene3D" id="3.30.565.10">
    <property type="entry name" value="Histidine kinase-like ATPase, C-terminal domain"/>
    <property type="match status" value="1"/>
</dbReference>
<dbReference type="AlphaFoldDB" id="A0A085WEM1"/>
<comment type="caution">
    <text evidence="2">The sequence shown here is derived from an EMBL/GenBank/DDBJ whole genome shotgun (WGS) entry which is preliminary data.</text>
</comment>
<dbReference type="EMBL" id="JMCB01000011">
    <property type="protein sequence ID" value="KFE66134.1"/>
    <property type="molecule type" value="Genomic_DNA"/>
</dbReference>
<accession>A0A085WEM1</accession>
<dbReference type="STRING" id="394096.DB31_1199"/>
<keyword evidence="3" id="KW-1185">Reference proteome</keyword>
<reference evidence="2 3" key="1">
    <citation type="submission" date="2014-04" db="EMBL/GenBank/DDBJ databases">
        <title>Genome assembly of Hyalangium minutum DSM 14724.</title>
        <authorList>
            <person name="Sharma G."/>
            <person name="Subramanian S."/>
        </authorList>
    </citation>
    <scope>NUCLEOTIDE SEQUENCE [LARGE SCALE GENOMIC DNA]</scope>
    <source>
        <strain evidence="2 3">DSM 14724</strain>
    </source>
</reference>
<dbReference type="Proteomes" id="UP000028725">
    <property type="component" value="Unassembled WGS sequence"/>
</dbReference>
<gene>
    <name evidence="2" type="ORF">DB31_1199</name>
</gene>
<evidence type="ECO:0008006" key="4">
    <source>
        <dbReference type="Google" id="ProtNLM"/>
    </source>
</evidence>
<protein>
    <recommendedName>
        <fullName evidence="4">Histidine kinase/HSP90-like ATPase domain-containing protein</fullName>
    </recommendedName>
</protein>
<sequence>MGLDDLVQGKPQVSRGEPGRTHKLTRIVKFEHIERNADEISKLLIPDDRQRDTQRTLYYVIVELLRNALQHSRDKLGGVIAAQRNDRGRNWNKPVIQVAVADTGIGILEHLKTSHPQLQDAQEALDKALWPHVSGTFEFGLTGTAENAGMGLFFIAEMAKLTAGTLVLASRGATLLLDGDPEFEGHHRLEFVQPRGTGYPGTLVAFELPTDAVEDYNALIERIRELARERTPRRATHRWMRYEPPPADAQEFLVNVGVEDTKKAMQVATETLIPWLVQRRTIVLNFRGMEICTQSYLHALLFEPLRMAWALRIPIYVSNVQPGVRSNLELLENYALGG</sequence>
<evidence type="ECO:0000313" key="3">
    <source>
        <dbReference type="Proteomes" id="UP000028725"/>
    </source>
</evidence>
<feature type="region of interest" description="Disordered" evidence="1">
    <location>
        <begin position="1"/>
        <end position="21"/>
    </location>
</feature>
<dbReference type="InterPro" id="IPR036890">
    <property type="entry name" value="HATPase_C_sf"/>
</dbReference>
<dbReference type="SUPFAM" id="SSF55874">
    <property type="entry name" value="ATPase domain of HSP90 chaperone/DNA topoisomerase II/histidine kinase"/>
    <property type="match status" value="1"/>
</dbReference>
<organism evidence="2 3">
    <name type="scientific">Hyalangium minutum</name>
    <dbReference type="NCBI Taxonomy" id="394096"/>
    <lineage>
        <taxon>Bacteria</taxon>
        <taxon>Pseudomonadati</taxon>
        <taxon>Myxococcota</taxon>
        <taxon>Myxococcia</taxon>
        <taxon>Myxococcales</taxon>
        <taxon>Cystobacterineae</taxon>
        <taxon>Archangiaceae</taxon>
        <taxon>Hyalangium</taxon>
    </lineage>
</organism>